<dbReference type="RefSeq" id="WP_377211692.1">
    <property type="nucleotide sequence ID" value="NZ_JBHTJV010000003.1"/>
</dbReference>
<keyword evidence="1 3" id="KW-0238">DNA-binding</keyword>
<protein>
    <submittedName>
        <fullName evidence="6">Response regulator transcription factor</fullName>
    </submittedName>
</protein>
<evidence type="ECO:0000259" key="5">
    <source>
        <dbReference type="PROSITE" id="PS51755"/>
    </source>
</evidence>
<gene>
    <name evidence="6" type="ORF">ACFQ14_05455</name>
</gene>
<dbReference type="InterPro" id="IPR001789">
    <property type="entry name" value="Sig_transdc_resp-reg_receiver"/>
</dbReference>
<dbReference type="Gene3D" id="1.10.10.10">
    <property type="entry name" value="Winged helix-like DNA-binding domain superfamily/Winged helix DNA-binding domain"/>
    <property type="match status" value="1"/>
</dbReference>
<dbReference type="PANTHER" id="PTHR48111:SF76">
    <property type="entry name" value="TWO-COMPONENT RESPONSE REGULATOR"/>
    <property type="match status" value="1"/>
</dbReference>
<dbReference type="CDD" id="cd00383">
    <property type="entry name" value="trans_reg_C"/>
    <property type="match status" value="1"/>
</dbReference>
<evidence type="ECO:0000256" key="3">
    <source>
        <dbReference type="PROSITE-ProRule" id="PRU01091"/>
    </source>
</evidence>
<evidence type="ECO:0000256" key="1">
    <source>
        <dbReference type="ARBA" id="ARBA00023125"/>
    </source>
</evidence>
<feature type="domain" description="OmpR/PhoB-type" evidence="5">
    <location>
        <begin position="125"/>
        <end position="223"/>
    </location>
</feature>
<keyword evidence="7" id="KW-1185">Reference proteome</keyword>
<feature type="modified residue" description="4-aspartylphosphate" evidence="2">
    <location>
        <position position="51"/>
    </location>
</feature>
<dbReference type="SMART" id="SM00862">
    <property type="entry name" value="Trans_reg_C"/>
    <property type="match status" value="1"/>
</dbReference>
<dbReference type="Proteomes" id="UP001597101">
    <property type="component" value="Unassembled WGS sequence"/>
</dbReference>
<feature type="domain" description="Response regulatory" evidence="4">
    <location>
        <begin position="2"/>
        <end position="116"/>
    </location>
</feature>
<dbReference type="InterPro" id="IPR001867">
    <property type="entry name" value="OmpR/PhoB-type_DNA-bd"/>
</dbReference>
<evidence type="ECO:0000259" key="4">
    <source>
        <dbReference type="PROSITE" id="PS50110"/>
    </source>
</evidence>
<evidence type="ECO:0000256" key="2">
    <source>
        <dbReference type="PROSITE-ProRule" id="PRU00169"/>
    </source>
</evidence>
<dbReference type="PROSITE" id="PS51755">
    <property type="entry name" value="OMPR_PHOB"/>
    <property type="match status" value="1"/>
</dbReference>
<proteinExistence type="predicted"/>
<dbReference type="PANTHER" id="PTHR48111">
    <property type="entry name" value="REGULATOR OF RPOS"/>
    <property type="match status" value="1"/>
</dbReference>
<dbReference type="InterPro" id="IPR039420">
    <property type="entry name" value="WalR-like"/>
</dbReference>
<dbReference type="InterPro" id="IPR036388">
    <property type="entry name" value="WH-like_DNA-bd_sf"/>
</dbReference>
<dbReference type="Pfam" id="PF00072">
    <property type="entry name" value="Response_reg"/>
    <property type="match status" value="1"/>
</dbReference>
<dbReference type="EMBL" id="JBHTJV010000003">
    <property type="protein sequence ID" value="MFD0915847.1"/>
    <property type="molecule type" value="Genomic_DNA"/>
</dbReference>
<accession>A0ABW3FE60</accession>
<keyword evidence="2" id="KW-0597">Phosphoprotein</keyword>
<evidence type="ECO:0000313" key="7">
    <source>
        <dbReference type="Proteomes" id="UP001597101"/>
    </source>
</evidence>
<reference evidence="7" key="1">
    <citation type="journal article" date="2019" name="Int. J. Syst. Evol. Microbiol.">
        <title>The Global Catalogue of Microorganisms (GCM) 10K type strain sequencing project: providing services to taxonomists for standard genome sequencing and annotation.</title>
        <authorList>
            <consortium name="The Broad Institute Genomics Platform"/>
            <consortium name="The Broad Institute Genome Sequencing Center for Infectious Disease"/>
            <person name="Wu L."/>
            <person name="Ma J."/>
        </authorList>
    </citation>
    <scope>NUCLEOTIDE SEQUENCE [LARGE SCALE GENOMIC DNA]</scope>
    <source>
        <strain evidence="7">CCUG 60023</strain>
    </source>
</reference>
<sequence>MNVLIVEDDLELSSQLCKALEDADHTTVHAENGEDGLRLAQQGNFDVMVVDRMMPRLDGLSMISRLRERGIDTPALILSALGQVDDRVEGLRAGGDDYLAKPYAFVELLARLEVLAKRNERAQVGATIEVADLKLDRISHKAYRGGEEIVLQPREYRLLEYLARNTGDLVTRTMLLQNVWDLNFDPQTNVIDVHMSRLRAKIDKNFDVPLIHTVRGVGYRFGVGG</sequence>
<comment type="caution">
    <text evidence="6">The sequence shown here is derived from an EMBL/GenBank/DDBJ whole genome shotgun (WGS) entry which is preliminary data.</text>
</comment>
<dbReference type="SUPFAM" id="SSF52172">
    <property type="entry name" value="CheY-like"/>
    <property type="match status" value="1"/>
</dbReference>
<dbReference type="PROSITE" id="PS50110">
    <property type="entry name" value="RESPONSE_REGULATORY"/>
    <property type="match status" value="1"/>
</dbReference>
<dbReference type="SMART" id="SM00448">
    <property type="entry name" value="REC"/>
    <property type="match status" value="1"/>
</dbReference>
<evidence type="ECO:0000313" key="6">
    <source>
        <dbReference type="EMBL" id="MFD0915847.1"/>
    </source>
</evidence>
<feature type="DNA-binding region" description="OmpR/PhoB-type" evidence="3">
    <location>
        <begin position="125"/>
        <end position="223"/>
    </location>
</feature>
<dbReference type="InterPro" id="IPR011006">
    <property type="entry name" value="CheY-like_superfamily"/>
</dbReference>
<organism evidence="6 7">
    <name type="scientific">Pseudahrensia aquimaris</name>
    <dbReference type="NCBI Taxonomy" id="744461"/>
    <lineage>
        <taxon>Bacteria</taxon>
        <taxon>Pseudomonadati</taxon>
        <taxon>Pseudomonadota</taxon>
        <taxon>Alphaproteobacteria</taxon>
        <taxon>Hyphomicrobiales</taxon>
        <taxon>Ahrensiaceae</taxon>
        <taxon>Pseudahrensia</taxon>
    </lineage>
</organism>
<dbReference type="Gene3D" id="3.40.50.2300">
    <property type="match status" value="1"/>
</dbReference>
<dbReference type="Pfam" id="PF00486">
    <property type="entry name" value="Trans_reg_C"/>
    <property type="match status" value="1"/>
</dbReference>
<name>A0ABW3FE60_9HYPH</name>